<protein>
    <recommendedName>
        <fullName evidence="1">RNA-directed DNA polymerase</fullName>
        <ecNumber evidence="1">2.7.7.49</ecNumber>
    </recommendedName>
</protein>
<evidence type="ECO:0000313" key="10">
    <source>
        <dbReference type="EMBL" id="GBG66838.1"/>
    </source>
</evidence>
<dbReference type="PANTHER" id="PTHR37984">
    <property type="entry name" value="PROTEIN CBG26694"/>
    <property type="match status" value="1"/>
</dbReference>
<keyword evidence="4" id="KW-0540">Nuclease</keyword>
<dbReference type="InterPro" id="IPR043502">
    <property type="entry name" value="DNA/RNA_pol_sf"/>
</dbReference>
<dbReference type="InterPro" id="IPR043128">
    <property type="entry name" value="Rev_trsase/Diguanyl_cyclase"/>
</dbReference>
<sequence length="1174" mass="133082">MSQGGGASGGPKKGLTLDDLIATIEWHERNPSNIPEVDTFHFCGERVSEWLDRVEQSLVGRSDVVKFQRILQYVLHSYHQEVKKVIDAAQGSWERFKEGMRRKYRLGDGLLTTTDLEAMNKEDFTTIGAFVHEFKKRAQKVHGISEEAQCAIFLGLLTASEAVELTRYGGGSTKFTWATIDRGVEVGCLDQVEQRQVRLQRQKRKERDATASGTPGVKRIVTDVLAQLGPGAQATRTRSQAKTSASQESPRREPEPGKRKEAVEMEDDDDEEKEDERLHREEDQRAEQRARRKGTREEAEPVMRDGPPKRKKYAVRLEEGFHLERVIDRLREGHNDLMTLKEILASAPRLHNKLKGRLSRRLVSNVHLGTILPKEAEWAESGTKMDWKCVACGTVDLVVKGSKCAAMVDTGAEMKIIREADAIKFGLDIDRSDCGILHGASCRAVFCGTASNVLIEVGKVKARACFFIMPDVDHGILLGRSFLSRTETVMFNKHDGTLIPLPCDPSCGNYEIITCRNTGPRSIRNRPNPGSFTIEESEGERRRLRAEPEGDEEVKAFFLSLSDVGKAMDLVAAHEMADPDAIQALREQDLKKVLSLLEEHNLTASGAKSRHCMREATILGFVCSEKGRRPDVKKTNKITEWPVPFHSITDVRSFLGTCGFWRAFVKNFAAKTEHLRKLVRQDQEWVWGEEQEEVMVRMKEEFREGGLVLGAPDYDATETRPFIVETDAGQTALGGVLIQADMEGKERPLRFESRTLCTTERNYSQFKKETLAVLHCLRIFRNYIFDTRFILRVDPTALAYSLRNYVPSDPTVARWLTYIWMFNFELERIPGSKNRADGLSRINWDKQEGEEVENTPPVDGFLDQEEDVRLHINKWLPRVPSCVGYPILQAPNEYEKRVELVLKPFEEEDPWGGKEGIEVGEDMPPQTPAVDLRLGDAPWSTRQAGGGWQREEVPLPSSEKAPSPEGRAERRRERAVVRREALTLIDKHLAAHALEHPDLEEPAPAEPRREPCQPEQEVEAEIPKKVDLRTRERSPAGETAEGKRARRTKRIEEIWQGRQRLEAVGALPEQQQERQRLEAAGALPGQPPSESAKAPEIPEMWRDFWEQRGEELPSPTRAGFGVARKVEERLDRKIKFLTKTTFDRHLLLESDLAGKKTKEEGHGVRLEAMEVEIQ</sequence>
<evidence type="ECO:0000256" key="2">
    <source>
        <dbReference type="ARBA" id="ARBA00022679"/>
    </source>
</evidence>
<feature type="domain" description="Reverse transcriptase RNase H-like" evidence="9">
    <location>
        <begin position="719"/>
        <end position="818"/>
    </location>
</feature>
<keyword evidence="6" id="KW-0378">Hydrolase</keyword>
<feature type="compositionally biased region" description="Basic and acidic residues" evidence="8">
    <location>
        <begin position="275"/>
        <end position="308"/>
    </location>
</feature>
<evidence type="ECO:0000256" key="3">
    <source>
        <dbReference type="ARBA" id="ARBA00022695"/>
    </source>
</evidence>
<keyword evidence="5" id="KW-0255">Endonuclease</keyword>
<feature type="region of interest" description="Disordered" evidence="8">
    <location>
        <begin position="991"/>
        <end position="1049"/>
    </location>
</feature>
<dbReference type="Pfam" id="PF17917">
    <property type="entry name" value="RT_RNaseH"/>
    <property type="match status" value="1"/>
</dbReference>
<feature type="compositionally biased region" description="Acidic residues" evidence="8">
    <location>
        <begin position="264"/>
        <end position="274"/>
    </location>
</feature>
<feature type="region of interest" description="Disordered" evidence="8">
    <location>
        <begin position="1064"/>
        <end position="1096"/>
    </location>
</feature>
<keyword evidence="3" id="KW-0548">Nucleotidyltransferase</keyword>
<proteinExistence type="predicted"/>
<evidence type="ECO:0000256" key="7">
    <source>
        <dbReference type="ARBA" id="ARBA00022918"/>
    </source>
</evidence>
<dbReference type="Gene3D" id="2.40.70.10">
    <property type="entry name" value="Acid Proteases"/>
    <property type="match status" value="1"/>
</dbReference>
<evidence type="ECO:0000313" key="11">
    <source>
        <dbReference type="Proteomes" id="UP000265515"/>
    </source>
</evidence>
<dbReference type="EC" id="2.7.7.49" evidence="1"/>
<feature type="region of interest" description="Disordered" evidence="8">
    <location>
        <begin position="524"/>
        <end position="547"/>
    </location>
</feature>
<evidence type="ECO:0000256" key="4">
    <source>
        <dbReference type="ARBA" id="ARBA00022722"/>
    </source>
</evidence>
<evidence type="ECO:0000256" key="5">
    <source>
        <dbReference type="ARBA" id="ARBA00022759"/>
    </source>
</evidence>
<dbReference type="GO" id="GO:0016787">
    <property type="term" value="F:hydrolase activity"/>
    <property type="evidence" value="ECO:0007669"/>
    <property type="project" value="UniProtKB-KW"/>
</dbReference>
<keyword evidence="2" id="KW-0808">Transferase</keyword>
<dbReference type="GO" id="GO:0004519">
    <property type="term" value="F:endonuclease activity"/>
    <property type="evidence" value="ECO:0007669"/>
    <property type="project" value="UniProtKB-KW"/>
</dbReference>
<feature type="region of interest" description="Disordered" evidence="8">
    <location>
        <begin position="909"/>
        <end position="974"/>
    </location>
</feature>
<dbReference type="PANTHER" id="PTHR37984:SF5">
    <property type="entry name" value="PROTEIN NYNRIN-LIKE"/>
    <property type="match status" value="1"/>
</dbReference>
<dbReference type="InterPro" id="IPR041373">
    <property type="entry name" value="RT_RNaseH"/>
</dbReference>
<comment type="caution">
    <text evidence="10">The sequence shown here is derived from an EMBL/GenBank/DDBJ whole genome shotgun (WGS) entry which is preliminary data.</text>
</comment>
<dbReference type="AlphaFoldDB" id="A0A388K9V6"/>
<feature type="region of interest" description="Disordered" evidence="8">
    <location>
        <begin position="199"/>
        <end position="311"/>
    </location>
</feature>
<dbReference type="GO" id="GO:0003964">
    <property type="term" value="F:RNA-directed DNA polymerase activity"/>
    <property type="evidence" value="ECO:0007669"/>
    <property type="project" value="UniProtKB-KW"/>
</dbReference>
<evidence type="ECO:0000256" key="1">
    <source>
        <dbReference type="ARBA" id="ARBA00012493"/>
    </source>
</evidence>
<dbReference type="CDD" id="cd09274">
    <property type="entry name" value="RNase_HI_RT_Ty3"/>
    <property type="match status" value="1"/>
</dbReference>
<dbReference type="Proteomes" id="UP000265515">
    <property type="component" value="Unassembled WGS sequence"/>
</dbReference>
<accession>A0A388K9V6</accession>
<keyword evidence="7" id="KW-0695">RNA-directed DNA polymerase</keyword>
<dbReference type="SUPFAM" id="SSF50630">
    <property type="entry name" value="Acid proteases"/>
    <property type="match status" value="1"/>
</dbReference>
<dbReference type="Pfam" id="PF13975">
    <property type="entry name" value="gag-asp_proteas"/>
    <property type="match status" value="1"/>
</dbReference>
<dbReference type="Gramene" id="GBG66838">
    <property type="protein sequence ID" value="GBG66838"/>
    <property type="gene ID" value="CBR_g70716"/>
</dbReference>
<dbReference type="InterPro" id="IPR050951">
    <property type="entry name" value="Retrovirus_Pol_polyprotein"/>
</dbReference>
<feature type="compositionally biased region" description="Polar residues" evidence="8">
    <location>
        <begin position="234"/>
        <end position="248"/>
    </location>
</feature>
<feature type="compositionally biased region" description="Basic and acidic residues" evidence="8">
    <location>
        <begin position="1021"/>
        <end position="1043"/>
    </location>
</feature>
<organism evidence="10 11">
    <name type="scientific">Chara braunii</name>
    <name type="common">Braun's stonewort</name>
    <dbReference type="NCBI Taxonomy" id="69332"/>
    <lineage>
        <taxon>Eukaryota</taxon>
        <taxon>Viridiplantae</taxon>
        <taxon>Streptophyta</taxon>
        <taxon>Charophyceae</taxon>
        <taxon>Charales</taxon>
        <taxon>Characeae</taxon>
        <taxon>Chara</taxon>
    </lineage>
</organism>
<feature type="compositionally biased region" description="Basic and acidic residues" evidence="8">
    <location>
        <begin position="249"/>
        <end position="263"/>
    </location>
</feature>
<dbReference type="CDD" id="cd00303">
    <property type="entry name" value="retropepsin_like"/>
    <property type="match status" value="1"/>
</dbReference>
<dbReference type="InterPro" id="IPR021109">
    <property type="entry name" value="Peptidase_aspartic_dom_sf"/>
</dbReference>
<dbReference type="EMBL" id="BFEA01000079">
    <property type="protein sequence ID" value="GBG66838.1"/>
    <property type="molecule type" value="Genomic_DNA"/>
</dbReference>
<evidence type="ECO:0000256" key="6">
    <source>
        <dbReference type="ARBA" id="ARBA00022801"/>
    </source>
</evidence>
<gene>
    <name evidence="10" type="ORF">CBR_g70716</name>
</gene>
<dbReference type="SUPFAM" id="SSF56672">
    <property type="entry name" value="DNA/RNA polymerases"/>
    <property type="match status" value="1"/>
</dbReference>
<evidence type="ECO:0000259" key="9">
    <source>
        <dbReference type="Pfam" id="PF17917"/>
    </source>
</evidence>
<evidence type="ECO:0000256" key="8">
    <source>
        <dbReference type="SAM" id="MobiDB-lite"/>
    </source>
</evidence>
<reference evidence="10 11" key="1">
    <citation type="journal article" date="2018" name="Cell">
        <title>The Chara Genome: Secondary Complexity and Implications for Plant Terrestrialization.</title>
        <authorList>
            <person name="Nishiyama T."/>
            <person name="Sakayama H."/>
            <person name="Vries J.D."/>
            <person name="Buschmann H."/>
            <person name="Saint-Marcoux D."/>
            <person name="Ullrich K.K."/>
            <person name="Haas F.B."/>
            <person name="Vanderstraeten L."/>
            <person name="Becker D."/>
            <person name="Lang D."/>
            <person name="Vosolsobe S."/>
            <person name="Rombauts S."/>
            <person name="Wilhelmsson P.K.I."/>
            <person name="Janitza P."/>
            <person name="Kern R."/>
            <person name="Heyl A."/>
            <person name="Rumpler F."/>
            <person name="Villalobos L.I.A.C."/>
            <person name="Clay J.M."/>
            <person name="Skokan R."/>
            <person name="Toyoda A."/>
            <person name="Suzuki Y."/>
            <person name="Kagoshima H."/>
            <person name="Schijlen E."/>
            <person name="Tajeshwar N."/>
            <person name="Catarino B."/>
            <person name="Hetherington A.J."/>
            <person name="Saltykova A."/>
            <person name="Bonnot C."/>
            <person name="Breuninger H."/>
            <person name="Symeonidi A."/>
            <person name="Radhakrishnan G.V."/>
            <person name="Van Nieuwerburgh F."/>
            <person name="Deforce D."/>
            <person name="Chang C."/>
            <person name="Karol K.G."/>
            <person name="Hedrich R."/>
            <person name="Ulvskov P."/>
            <person name="Glockner G."/>
            <person name="Delwiche C.F."/>
            <person name="Petrasek J."/>
            <person name="Van de Peer Y."/>
            <person name="Friml J."/>
            <person name="Beilby M."/>
            <person name="Dolan L."/>
            <person name="Kohara Y."/>
            <person name="Sugano S."/>
            <person name="Fujiyama A."/>
            <person name="Delaux P.-M."/>
            <person name="Quint M."/>
            <person name="TheiBen G."/>
            <person name="Hagemann M."/>
            <person name="Harholt J."/>
            <person name="Dunand C."/>
            <person name="Zachgo S."/>
            <person name="Langdale J."/>
            <person name="Maumus F."/>
            <person name="Straeten D.V.D."/>
            <person name="Gould S.B."/>
            <person name="Rensing S.A."/>
        </authorList>
    </citation>
    <scope>NUCLEOTIDE SEQUENCE [LARGE SCALE GENOMIC DNA]</scope>
    <source>
        <strain evidence="10 11">S276</strain>
    </source>
</reference>
<keyword evidence="11" id="KW-1185">Reference proteome</keyword>
<name>A0A388K9V6_CHABU</name>
<dbReference type="Gene3D" id="3.30.70.270">
    <property type="match status" value="2"/>
</dbReference>